<dbReference type="Proteomes" id="UP000827872">
    <property type="component" value="Linkage Group LG03"/>
</dbReference>
<proteinExistence type="predicted"/>
<sequence length="215" mass="25176">MKRQKDSNITMYTDNPDLTPCFQNTMLAWIPCFYLWTILPVYFLYLKRNKRGYIILSVLSRFKTFFAFALWGVSWANLFYSFYEIVQNRTPPPVYFVTPLLVGITMLLAMLLIQYERLRGVQSSGVLVIFWFVSLLCALGPLRSKIINSSAQNTYEDRFRSTTFYIYFALILTELILSCLKEKPPFFSPVNSDPNPCPELNSSFLSKLTFWWFTA</sequence>
<organism evidence="1 2">
    <name type="scientific">Sphaerodactylus townsendi</name>
    <dbReference type="NCBI Taxonomy" id="933632"/>
    <lineage>
        <taxon>Eukaryota</taxon>
        <taxon>Metazoa</taxon>
        <taxon>Chordata</taxon>
        <taxon>Craniata</taxon>
        <taxon>Vertebrata</taxon>
        <taxon>Euteleostomi</taxon>
        <taxon>Lepidosauria</taxon>
        <taxon>Squamata</taxon>
        <taxon>Bifurcata</taxon>
        <taxon>Gekkota</taxon>
        <taxon>Sphaerodactylidae</taxon>
        <taxon>Sphaerodactylus</taxon>
    </lineage>
</organism>
<protein>
    <submittedName>
        <fullName evidence="1">Canalicular multispecific organic anion transporter 2</fullName>
    </submittedName>
</protein>
<comment type="caution">
    <text evidence="1">The sequence shown here is derived from an EMBL/GenBank/DDBJ whole genome shotgun (WGS) entry which is preliminary data.</text>
</comment>
<evidence type="ECO:0000313" key="2">
    <source>
        <dbReference type="Proteomes" id="UP000827872"/>
    </source>
</evidence>
<reference evidence="1" key="1">
    <citation type="submission" date="2021-08" db="EMBL/GenBank/DDBJ databases">
        <title>The first chromosome-level gecko genome reveals the dynamic sex chromosomes of Neotropical dwarf geckos (Sphaerodactylidae: Sphaerodactylus).</title>
        <authorList>
            <person name="Pinto B.J."/>
            <person name="Keating S.E."/>
            <person name="Gamble T."/>
        </authorList>
    </citation>
    <scope>NUCLEOTIDE SEQUENCE</scope>
    <source>
        <strain evidence="1">TG3544</strain>
    </source>
</reference>
<evidence type="ECO:0000313" key="1">
    <source>
        <dbReference type="EMBL" id="KAH7993065.1"/>
    </source>
</evidence>
<dbReference type="EMBL" id="CM037616">
    <property type="protein sequence ID" value="KAH7993065.1"/>
    <property type="molecule type" value="Genomic_DNA"/>
</dbReference>
<name>A0ACB8EKP6_9SAUR</name>
<accession>A0ACB8EKP6</accession>
<gene>
    <name evidence="1" type="primary">ABCC3_1</name>
    <name evidence="1" type="ORF">K3G42_029011</name>
</gene>
<keyword evidence="2" id="KW-1185">Reference proteome</keyword>